<sequence length="398" mass="42928">MPDALPDTLAPVGALLRTHAGRFRDLVQNQLYAAELASRQIFPMRASASHRELAVSVAWALERSDSSGAVSQEALVRMRQLGMSHRRHGFPTELYQRFNDMLLTGLRTLVSEDASFDSRLLAPAERAVTSICFAMQASAHTADLSGIPAVSVGEVTEVIRHSQRRSTVHLECGTPLSYQPGQYLPVTTNYLPGIWRNLTPAYPVNDYGTVEFNIQSVDGGSASPLLATARVGDLWSIGAARGDFTLPTDAPAVLIAYGAGAAAAKALILDRAGHDDTPPVHLVLAAEYPGELTGVDFFDAFAADVDWLTVTPVSQSATNAWWPTERSLQRSPVIAATTGELLDAAVTPEDLAAAEFLITGPADAVDETVVELSARDTPWPRIHIQRFDAAELWPRPLL</sequence>
<reference evidence="5 6" key="1">
    <citation type="submission" date="2012-11" db="EMBL/GenBank/DDBJ databases">
        <title>The complete genome sequence of Corynebacterium maris Coryn-1 (=DSM 45190).</title>
        <authorList>
            <person name="Schaffert L."/>
            <person name="Albersmeier A."/>
            <person name="Kalinowski J."/>
            <person name="Ruckert C."/>
        </authorList>
    </citation>
    <scope>NUCLEOTIDE SEQUENCE [LARGE SCALE GENOMIC DNA]</scope>
    <source>
        <strain evidence="6">Coryn-1</strain>
    </source>
</reference>
<dbReference type="Pfam" id="PF00970">
    <property type="entry name" value="FAD_binding_6"/>
    <property type="match status" value="1"/>
</dbReference>
<keyword evidence="2" id="KW-0408">Iron</keyword>
<dbReference type="KEGG" id="cmd:B841_11680"/>
<proteinExistence type="predicted"/>
<dbReference type="SUPFAM" id="SSF52343">
    <property type="entry name" value="Ferredoxin reductase-like, C-terminal NADP-linked domain"/>
    <property type="match status" value="1"/>
</dbReference>
<dbReference type="InterPro" id="IPR017927">
    <property type="entry name" value="FAD-bd_FR_type"/>
</dbReference>
<dbReference type="GO" id="GO:0016491">
    <property type="term" value="F:oxidoreductase activity"/>
    <property type="evidence" value="ECO:0007669"/>
    <property type="project" value="InterPro"/>
</dbReference>
<dbReference type="InterPro" id="IPR039261">
    <property type="entry name" value="FNR_nucleotide-bd"/>
</dbReference>
<evidence type="ECO:0000256" key="2">
    <source>
        <dbReference type="ARBA" id="ARBA00022714"/>
    </source>
</evidence>
<keyword evidence="2" id="KW-0001">2Fe-2S</keyword>
<dbReference type="PANTHER" id="PTHR47354:SF5">
    <property type="entry name" value="PROTEIN RFBI"/>
    <property type="match status" value="1"/>
</dbReference>
<protein>
    <recommendedName>
        <fullName evidence="4">FAD-binding FR-type domain-containing protein</fullName>
    </recommendedName>
</protein>
<dbReference type="RefSeq" id="WP_020935740.1">
    <property type="nucleotide sequence ID" value="NC_021915.1"/>
</dbReference>
<dbReference type="Proteomes" id="UP000015388">
    <property type="component" value="Chromosome"/>
</dbReference>
<evidence type="ECO:0000313" key="6">
    <source>
        <dbReference type="Proteomes" id="UP000015388"/>
    </source>
</evidence>
<name>S5TM89_9CORY</name>
<keyword evidence="6" id="KW-1185">Reference proteome</keyword>
<dbReference type="InterPro" id="IPR008333">
    <property type="entry name" value="Cbr1-like_FAD-bd_dom"/>
</dbReference>
<dbReference type="HOGENOM" id="CLU_026437_2_0_11"/>
<keyword evidence="3" id="KW-0411">Iron-sulfur</keyword>
<dbReference type="GO" id="GO:0051537">
    <property type="term" value="F:2 iron, 2 sulfur cluster binding"/>
    <property type="evidence" value="ECO:0007669"/>
    <property type="project" value="UniProtKB-KW"/>
</dbReference>
<dbReference type="eggNOG" id="COG0543">
    <property type="taxonomic scope" value="Bacteria"/>
</dbReference>
<dbReference type="InterPro" id="IPR050415">
    <property type="entry name" value="MRET"/>
</dbReference>
<accession>S5TM89</accession>
<dbReference type="SUPFAM" id="SSF63380">
    <property type="entry name" value="Riboflavin synthase domain-like"/>
    <property type="match status" value="1"/>
</dbReference>
<dbReference type="PANTHER" id="PTHR47354">
    <property type="entry name" value="NADH OXIDOREDUCTASE HCR"/>
    <property type="match status" value="1"/>
</dbReference>
<dbReference type="PATRIC" id="fig|1224163.3.peg.2357"/>
<dbReference type="STRING" id="1224163.B841_11680"/>
<evidence type="ECO:0000256" key="1">
    <source>
        <dbReference type="ARBA" id="ARBA00001974"/>
    </source>
</evidence>
<dbReference type="Gene3D" id="2.40.30.10">
    <property type="entry name" value="Translation factors"/>
    <property type="match status" value="1"/>
</dbReference>
<keyword evidence="2" id="KW-0479">Metal-binding</keyword>
<organism evidence="5 6">
    <name type="scientific">Corynebacterium maris DSM 45190</name>
    <dbReference type="NCBI Taxonomy" id="1224163"/>
    <lineage>
        <taxon>Bacteria</taxon>
        <taxon>Bacillati</taxon>
        <taxon>Actinomycetota</taxon>
        <taxon>Actinomycetes</taxon>
        <taxon>Mycobacteriales</taxon>
        <taxon>Corynebacteriaceae</taxon>
        <taxon>Corynebacterium</taxon>
    </lineage>
</organism>
<feature type="domain" description="FAD-binding FR-type" evidence="4">
    <location>
        <begin position="148"/>
        <end position="247"/>
    </location>
</feature>
<comment type="cofactor">
    <cofactor evidence="1">
        <name>FAD</name>
        <dbReference type="ChEBI" id="CHEBI:57692"/>
    </cofactor>
</comment>
<dbReference type="AlphaFoldDB" id="S5TM89"/>
<evidence type="ECO:0000313" key="5">
    <source>
        <dbReference type="EMBL" id="AGS35808.1"/>
    </source>
</evidence>
<dbReference type="InterPro" id="IPR017938">
    <property type="entry name" value="Riboflavin_synthase-like_b-brl"/>
</dbReference>
<dbReference type="EMBL" id="CP003924">
    <property type="protein sequence ID" value="AGS35808.1"/>
    <property type="molecule type" value="Genomic_DNA"/>
</dbReference>
<dbReference type="PROSITE" id="PS51384">
    <property type="entry name" value="FAD_FR"/>
    <property type="match status" value="1"/>
</dbReference>
<evidence type="ECO:0000256" key="3">
    <source>
        <dbReference type="ARBA" id="ARBA00023014"/>
    </source>
</evidence>
<gene>
    <name evidence="5" type="ORF">B841_11680</name>
</gene>
<dbReference type="Gene3D" id="3.40.50.80">
    <property type="entry name" value="Nucleotide-binding domain of ferredoxin-NADP reductase (FNR) module"/>
    <property type="match status" value="1"/>
</dbReference>
<evidence type="ECO:0000259" key="4">
    <source>
        <dbReference type="PROSITE" id="PS51384"/>
    </source>
</evidence>